<evidence type="ECO:0000313" key="4">
    <source>
        <dbReference type="Proteomes" id="UP000218231"/>
    </source>
</evidence>
<feature type="transmembrane region" description="Helical" evidence="2">
    <location>
        <begin position="283"/>
        <end position="309"/>
    </location>
</feature>
<proteinExistence type="predicted"/>
<keyword evidence="2" id="KW-0472">Membrane</keyword>
<organism evidence="3 4">
    <name type="scientific">Diploscapter pachys</name>
    <dbReference type="NCBI Taxonomy" id="2018661"/>
    <lineage>
        <taxon>Eukaryota</taxon>
        <taxon>Metazoa</taxon>
        <taxon>Ecdysozoa</taxon>
        <taxon>Nematoda</taxon>
        <taxon>Chromadorea</taxon>
        <taxon>Rhabditida</taxon>
        <taxon>Rhabditina</taxon>
        <taxon>Rhabditomorpha</taxon>
        <taxon>Rhabditoidea</taxon>
        <taxon>Rhabditidae</taxon>
        <taxon>Diploscapter</taxon>
    </lineage>
</organism>
<comment type="caution">
    <text evidence="3">The sequence shown here is derived from an EMBL/GenBank/DDBJ whole genome shotgun (WGS) entry which is preliminary data.</text>
</comment>
<feature type="compositionally biased region" description="Basic and acidic residues" evidence="1">
    <location>
        <begin position="201"/>
        <end position="213"/>
    </location>
</feature>
<evidence type="ECO:0000313" key="3">
    <source>
        <dbReference type="EMBL" id="PAV88142.1"/>
    </source>
</evidence>
<keyword evidence="2" id="KW-1133">Transmembrane helix</keyword>
<evidence type="ECO:0000256" key="2">
    <source>
        <dbReference type="SAM" id="Phobius"/>
    </source>
</evidence>
<dbReference type="AlphaFoldDB" id="A0A2A2LPI1"/>
<dbReference type="EMBL" id="LIAE01006533">
    <property type="protein sequence ID" value="PAV88142.1"/>
    <property type="molecule type" value="Genomic_DNA"/>
</dbReference>
<evidence type="ECO:0008006" key="5">
    <source>
        <dbReference type="Google" id="ProtNLM"/>
    </source>
</evidence>
<dbReference type="OrthoDB" id="5838366at2759"/>
<keyword evidence="4" id="KW-1185">Reference proteome</keyword>
<evidence type="ECO:0000256" key="1">
    <source>
        <dbReference type="SAM" id="MobiDB-lite"/>
    </source>
</evidence>
<dbReference type="Proteomes" id="UP000218231">
    <property type="component" value="Unassembled WGS sequence"/>
</dbReference>
<reference evidence="3 4" key="1">
    <citation type="journal article" date="2017" name="Curr. Biol.">
        <title>Genome architecture and evolution of a unichromosomal asexual nematode.</title>
        <authorList>
            <person name="Fradin H."/>
            <person name="Zegar C."/>
            <person name="Gutwein M."/>
            <person name="Lucas J."/>
            <person name="Kovtun M."/>
            <person name="Corcoran D."/>
            <person name="Baugh L.R."/>
            <person name="Kiontke K."/>
            <person name="Gunsalus K."/>
            <person name="Fitch D.H."/>
            <person name="Piano F."/>
        </authorList>
    </citation>
    <scope>NUCLEOTIDE SEQUENCE [LARGE SCALE GENOMIC DNA]</scope>
    <source>
        <strain evidence="3">PF1309</strain>
    </source>
</reference>
<sequence>MDRPRRSVEQIEIIDHQIIEERRPSTGAPFVPTSTVRTTRETYETRGDDILDRRFEITGERDVSRDASFLHSSANAGHQIEISPARYNFQSLNNTALNTSVGSRGFANTNDNTIINNYGYDVHEVHTTEGGARIVETHGGGPVRDVSRLESTRVDEVAERPGISSAVRNGFANLRSSMSGMRSQSQNQVFTVPSPPMAKSESWRHVDSEHDSFNRQGSYRKMQLSDEMMQKESSRAYAPQSQTSLVSRRTRDARSEEGCWTRTKNFVKDVYWAIRNAEMTPRLMANLCCILLLLLLLLILIFIMLRAIFARYGVTEFLLYPPVCESCRKTNPAYTAASLPSSVYVHFYSSSQAHMELRGNQPFKSNSFTAIDFSTGFIAIADHALTDANGRHTTCFLMPLDRTALPSMNALWEAVGDSDDEIQSNFGWQEYWNFNPTEMDPVSARSKFTDTIEDCVGAKWYFLQPNVHGRDVSCSNCYDFCLPDWAVVRKEKYEDYATLGIRRLDCFRLDVPEWRNFRVETDVTGGHFQYPLSSESTKRDSGGNWMHWIPTQNAIRTRRKIDHHQNTNATLH</sequence>
<keyword evidence="2" id="KW-0812">Transmembrane</keyword>
<gene>
    <name evidence="3" type="ORF">WR25_17753</name>
</gene>
<feature type="region of interest" description="Disordered" evidence="1">
    <location>
        <begin position="194"/>
        <end position="213"/>
    </location>
</feature>
<name>A0A2A2LPI1_9BILA</name>
<protein>
    <recommendedName>
        <fullName evidence="5">BRICHOS domain-containing protein</fullName>
    </recommendedName>
</protein>
<accession>A0A2A2LPI1</accession>